<dbReference type="EMBL" id="CM055100">
    <property type="protein sequence ID" value="KAJ7545058.1"/>
    <property type="molecule type" value="Genomic_DNA"/>
</dbReference>
<gene>
    <name evidence="1" type="ORF">O6H91_09G104900</name>
</gene>
<accession>A0ACC2CSS3</accession>
<dbReference type="Proteomes" id="UP001162992">
    <property type="component" value="Chromosome 9"/>
</dbReference>
<proteinExistence type="predicted"/>
<reference evidence="2" key="1">
    <citation type="journal article" date="2024" name="Proc. Natl. Acad. Sci. U.S.A.">
        <title>Extraordinary preservation of gene collinearity over three hundred million years revealed in homosporous lycophytes.</title>
        <authorList>
            <person name="Li C."/>
            <person name="Wickell D."/>
            <person name="Kuo L.Y."/>
            <person name="Chen X."/>
            <person name="Nie B."/>
            <person name="Liao X."/>
            <person name="Peng D."/>
            <person name="Ji J."/>
            <person name="Jenkins J."/>
            <person name="Williams M."/>
            <person name="Shu S."/>
            <person name="Plott C."/>
            <person name="Barry K."/>
            <person name="Rajasekar S."/>
            <person name="Grimwood J."/>
            <person name="Han X."/>
            <person name="Sun S."/>
            <person name="Hou Z."/>
            <person name="He W."/>
            <person name="Dai G."/>
            <person name="Sun C."/>
            <person name="Schmutz J."/>
            <person name="Leebens-Mack J.H."/>
            <person name="Li F.W."/>
            <person name="Wang L."/>
        </authorList>
    </citation>
    <scope>NUCLEOTIDE SEQUENCE [LARGE SCALE GENOMIC DNA]</scope>
    <source>
        <strain evidence="2">cv. PW_Plant_1</strain>
    </source>
</reference>
<organism evidence="1 2">
    <name type="scientific">Diphasiastrum complanatum</name>
    <name type="common">Issler's clubmoss</name>
    <name type="synonym">Lycopodium complanatum</name>
    <dbReference type="NCBI Taxonomy" id="34168"/>
    <lineage>
        <taxon>Eukaryota</taxon>
        <taxon>Viridiplantae</taxon>
        <taxon>Streptophyta</taxon>
        <taxon>Embryophyta</taxon>
        <taxon>Tracheophyta</taxon>
        <taxon>Lycopodiopsida</taxon>
        <taxon>Lycopodiales</taxon>
        <taxon>Lycopodiaceae</taxon>
        <taxon>Lycopodioideae</taxon>
        <taxon>Diphasiastrum</taxon>
    </lineage>
</organism>
<name>A0ACC2CSS3_DIPCM</name>
<protein>
    <submittedName>
        <fullName evidence="1">Uncharacterized protein</fullName>
    </submittedName>
</protein>
<evidence type="ECO:0000313" key="1">
    <source>
        <dbReference type="EMBL" id="KAJ7545058.1"/>
    </source>
</evidence>
<keyword evidence="2" id="KW-1185">Reference proteome</keyword>
<evidence type="ECO:0000313" key="2">
    <source>
        <dbReference type="Proteomes" id="UP001162992"/>
    </source>
</evidence>
<comment type="caution">
    <text evidence="1">The sequence shown here is derived from an EMBL/GenBank/DDBJ whole genome shotgun (WGS) entry which is preliminary data.</text>
</comment>
<sequence length="842" mass="95289">MGKSKKTTGKHRLDRFYYLAKEQGYRSRAAFKLVQLDRKYRFLSSARSLLDLCAAPGGWMQVAAKNMPVGGLLIGVDLVPIKPIRGAVSLQGDITAPKCMAAIRSLLKEKGHTMIDVVLHDGSPNVGGAWAKEASLQTALVLDALKLATKLLAPKGTFVTKVFRSQDYNSLLYAFKQLFEKVEVTKPVASRNTSAEIYVICSKYRAPAKIDPRLLDSRHLFQEISEPQKVVDVLKGSKQKRHREGYEEGNYTLTKESQASNFVWADKPLDILGTITSISFSAPESSSIKDHPLTTEEIQLLCEDLRVLGKQEFKQLLKWRLRVRKDLSAVKETDSTDNQGNEEPTQNDKEESLLNEMGDLKELMDAKKKKARKVLAKRRQKAKARSATGMQVDVMEDKYMDAELFDLSSIKAKKALDQVEDASEEEFETKQDDILNGRAPFRSDNEDESDMDSDTERQRYDAELEEYLDRAYHRYQAVKGGSAKKRKRANLIDAEKETELWEGNSQFEMNAKERKEEKTDIEKIEENPLLIQFDQVKPSKEQVTKQWFSQEIFAGFEDINENSDEEDNHAEQKEEVDPLCDKSVPFVNPTSAQIRKDDISPQADADGVHREQGSKMTDDFEVVPAESSSSSDASSDEDYDSDAKAETLAYAKRMLRKKNREEIIDAAYNRYTFDDEALPDWFADDERKHSQPQKPVTKEEILAMKAQFRAINARPAKKVAEAKARKKRRAMKKMEQVRKKATAIADQSDISAHSKNRMMERLYSKAANSDRVKRELVVAKKGVNVRGGKGKVIVDRRMKKDNRSRGTKIGTGKKGKKISGKRPKPAKSQGKSGFKGTKRKGK</sequence>